<reference evidence="5 6" key="1">
    <citation type="submission" date="2018-09" db="EMBL/GenBank/DDBJ databases">
        <title>Genomic Encyclopedia of Archaeal and Bacterial Type Strains, Phase II (KMG-II): from individual species to whole genera.</title>
        <authorList>
            <person name="Goeker M."/>
        </authorList>
    </citation>
    <scope>NUCLEOTIDE SEQUENCE [LARGE SCALE GENOMIC DNA]</scope>
    <source>
        <strain evidence="5 6">DSM 17008</strain>
    </source>
</reference>
<dbReference type="SUPFAM" id="SSF46894">
    <property type="entry name" value="C-terminal effector domain of the bipartite response regulators"/>
    <property type="match status" value="1"/>
</dbReference>
<dbReference type="Proteomes" id="UP000285120">
    <property type="component" value="Unassembled WGS sequence"/>
</dbReference>
<keyword evidence="3" id="KW-0804">Transcription</keyword>
<dbReference type="Pfam" id="PF00196">
    <property type="entry name" value="GerE"/>
    <property type="match status" value="1"/>
</dbReference>
<dbReference type="PROSITE" id="PS50043">
    <property type="entry name" value="HTH_LUXR_2"/>
    <property type="match status" value="1"/>
</dbReference>
<keyword evidence="1" id="KW-0805">Transcription regulation</keyword>
<dbReference type="InterPro" id="IPR000792">
    <property type="entry name" value="Tscrpt_reg_LuxR_C"/>
</dbReference>
<keyword evidence="2 5" id="KW-0238">DNA-binding</keyword>
<dbReference type="PANTHER" id="PTHR43214">
    <property type="entry name" value="TWO-COMPONENT RESPONSE REGULATOR"/>
    <property type="match status" value="1"/>
</dbReference>
<comment type="caution">
    <text evidence="5">The sequence shown here is derived from an EMBL/GenBank/DDBJ whole genome shotgun (WGS) entry which is preliminary data.</text>
</comment>
<dbReference type="InterPro" id="IPR036388">
    <property type="entry name" value="WH-like_DNA-bd_sf"/>
</dbReference>
<sequence length="241" mass="27895">MPKMLRRKGPVHRRPVLFIDTSGEAMVRRAVAYMGKTVEAETPESLSLLTQEGIARDTVYCAECENTDLLELMEKVAEMGLPVRLGVNVSSVDSHLLEYLMSRDVSIMMAADRPMKEWCDQFEKAEAFQTYMDPYFQPYFMERYRSLHRQQEQPKEQQMQLESDKARAVLSDAEIRILEKIIEGKSNRRIAEECYLAVATVNNHVSHLTKKMKANDRTHTIKRAIEEGWISITQSPDSKRY</sequence>
<evidence type="ECO:0000313" key="6">
    <source>
        <dbReference type="Proteomes" id="UP000285120"/>
    </source>
</evidence>
<dbReference type="RefSeq" id="WP_120191914.1">
    <property type="nucleotide sequence ID" value="NZ_RAPK01000006.1"/>
</dbReference>
<keyword evidence="6" id="KW-1185">Reference proteome</keyword>
<dbReference type="AlphaFoldDB" id="A0A419V9C5"/>
<feature type="domain" description="HTH luxR-type" evidence="4">
    <location>
        <begin position="163"/>
        <end position="228"/>
    </location>
</feature>
<proteinExistence type="predicted"/>
<dbReference type="InterPro" id="IPR039420">
    <property type="entry name" value="WalR-like"/>
</dbReference>
<dbReference type="GO" id="GO:0006355">
    <property type="term" value="P:regulation of DNA-templated transcription"/>
    <property type="evidence" value="ECO:0007669"/>
    <property type="project" value="InterPro"/>
</dbReference>
<dbReference type="SMART" id="SM00421">
    <property type="entry name" value="HTH_LUXR"/>
    <property type="match status" value="1"/>
</dbReference>
<dbReference type="PROSITE" id="PS00622">
    <property type="entry name" value="HTH_LUXR_1"/>
    <property type="match status" value="1"/>
</dbReference>
<dbReference type="CDD" id="cd06170">
    <property type="entry name" value="LuxR_C_like"/>
    <property type="match status" value="1"/>
</dbReference>
<evidence type="ECO:0000259" key="4">
    <source>
        <dbReference type="PROSITE" id="PS50043"/>
    </source>
</evidence>
<organism evidence="5 6">
    <name type="scientific">Sinobaca qinghaiensis</name>
    <dbReference type="NCBI Taxonomy" id="342944"/>
    <lineage>
        <taxon>Bacteria</taxon>
        <taxon>Bacillati</taxon>
        <taxon>Bacillota</taxon>
        <taxon>Bacilli</taxon>
        <taxon>Bacillales</taxon>
        <taxon>Sporolactobacillaceae</taxon>
        <taxon>Sinobaca</taxon>
    </lineage>
</organism>
<protein>
    <submittedName>
        <fullName evidence="5">DNA-binding NarL/FixJ family response regulator</fullName>
    </submittedName>
</protein>
<gene>
    <name evidence="5" type="ORF">ATL39_0738</name>
</gene>
<evidence type="ECO:0000313" key="5">
    <source>
        <dbReference type="EMBL" id="RKD76519.1"/>
    </source>
</evidence>
<evidence type="ECO:0000256" key="2">
    <source>
        <dbReference type="ARBA" id="ARBA00023125"/>
    </source>
</evidence>
<dbReference type="PRINTS" id="PR00038">
    <property type="entry name" value="HTHLUXR"/>
</dbReference>
<dbReference type="InterPro" id="IPR016032">
    <property type="entry name" value="Sig_transdc_resp-reg_C-effctor"/>
</dbReference>
<name>A0A419V9C5_9BACL</name>
<dbReference type="OrthoDB" id="2965189at2"/>
<evidence type="ECO:0000256" key="3">
    <source>
        <dbReference type="ARBA" id="ARBA00023163"/>
    </source>
</evidence>
<accession>A0A419V9C5</accession>
<dbReference type="EMBL" id="RAPK01000006">
    <property type="protein sequence ID" value="RKD76519.1"/>
    <property type="molecule type" value="Genomic_DNA"/>
</dbReference>
<dbReference type="Gene3D" id="1.10.10.10">
    <property type="entry name" value="Winged helix-like DNA-binding domain superfamily/Winged helix DNA-binding domain"/>
    <property type="match status" value="1"/>
</dbReference>
<dbReference type="GO" id="GO:0003677">
    <property type="term" value="F:DNA binding"/>
    <property type="evidence" value="ECO:0007669"/>
    <property type="project" value="UniProtKB-KW"/>
</dbReference>
<evidence type="ECO:0000256" key="1">
    <source>
        <dbReference type="ARBA" id="ARBA00023015"/>
    </source>
</evidence>